<keyword evidence="1 3" id="KW-0689">Ribosomal protein</keyword>
<reference evidence="5" key="1">
    <citation type="journal article" date="2020" name="mSystems">
        <title>Genome- and Community-Level Interaction Insights into Carbon Utilization and Element Cycling Functions of Hydrothermarchaeota in Hydrothermal Sediment.</title>
        <authorList>
            <person name="Zhou Z."/>
            <person name="Liu Y."/>
            <person name="Xu W."/>
            <person name="Pan J."/>
            <person name="Luo Z.H."/>
            <person name="Li M."/>
        </authorList>
    </citation>
    <scope>NUCLEOTIDE SEQUENCE [LARGE SCALE GENOMIC DNA]</scope>
    <source>
        <strain evidence="5">SpSt-123</strain>
    </source>
</reference>
<comment type="caution">
    <text evidence="5">The sequence shown here is derived from an EMBL/GenBank/DDBJ whole genome shotgun (WGS) entry which is preliminary data.</text>
</comment>
<dbReference type="PROSITE" id="PS00475">
    <property type="entry name" value="RIBOSOMAL_L15"/>
    <property type="match status" value="1"/>
</dbReference>
<comment type="similarity">
    <text evidence="3">Belongs to the eukaryotic ribosomal protein eL18 family.</text>
</comment>
<feature type="domain" description="Large ribosomal subunit protein uL15/eL18" evidence="4">
    <location>
        <begin position="4"/>
        <end position="106"/>
    </location>
</feature>
<sequence>MSRNVISTNIYKRKLIRQLEKLSDKTDKAIWEKVSEILSRPRRKRVAVNIGKINRLANDGEIIIVPGKVLGGGLLEKKLVVIAESFSKTAWQKILDNGGKPYTLYDVVSNPSLVEGKKGLKLVI</sequence>
<dbReference type="InterPro" id="IPR022947">
    <property type="entry name" value="Ribosomal_eL18_arc"/>
</dbReference>
<evidence type="ECO:0000256" key="2">
    <source>
        <dbReference type="ARBA" id="ARBA00023274"/>
    </source>
</evidence>
<dbReference type="SUPFAM" id="SSF52080">
    <property type="entry name" value="Ribosomal proteins L15p and L18e"/>
    <property type="match status" value="1"/>
</dbReference>
<keyword evidence="2 3" id="KW-0687">Ribonucleoprotein</keyword>
<proteinExistence type="inferred from homology"/>
<dbReference type="NCBIfam" id="NF003079">
    <property type="entry name" value="PRK04005.1"/>
    <property type="match status" value="1"/>
</dbReference>
<dbReference type="GO" id="GO:0003735">
    <property type="term" value="F:structural constituent of ribosome"/>
    <property type="evidence" value="ECO:0007669"/>
    <property type="project" value="InterPro"/>
</dbReference>
<dbReference type="GO" id="GO:0006412">
    <property type="term" value="P:translation"/>
    <property type="evidence" value="ECO:0007669"/>
    <property type="project" value="UniProtKB-UniRule"/>
</dbReference>
<gene>
    <name evidence="3" type="primary">rpl18e</name>
    <name evidence="5" type="ORF">ENO04_03815</name>
</gene>
<evidence type="ECO:0000256" key="3">
    <source>
        <dbReference type="HAMAP-Rule" id="MF_00329"/>
    </source>
</evidence>
<dbReference type="GO" id="GO:0005840">
    <property type="term" value="C:ribosome"/>
    <property type="evidence" value="ECO:0007669"/>
    <property type="project" value="UniProtKB-KW"/>
</dbReference>
<dbReference type="InterPro" id="IPR021131">
    <property type="entry name" value="Ribosomal_uL15/eL18"/>
</dbReference>
<evidence type="ECO:0000313" key="5">
    <source>
        <dbReference type="EMBL" id="HDS10725.1"/>
    </source>
</evidence>
<evidence type="ECO:0000259" key="4">
    <source>
        <dbReference type="Pfam" id="PF17135"/>
    </source>
</evidence>
<dbReference type="GO" id="GO:1990904">
    <property type="term" value="C:ribonucleoprotein complex"/>
    <property type="evidence" value="ECO:0007669"/>
    <property type="project" value="UniProtKB-KW"/>
</dbReference>
<dbReference type="InterPro" id="IPR001196">
    <property type="entry name" value="Ribosomal_uL15_CS"/>
</dbReference>
<organism evidence="5">
    <name type="scientific">Fervidicoccus fontis</name>
    <dbReference type="NCBI Taxonomy" id="683846"/>
    <lineage>
        <taxon>Archaea</taxon>
        <taxon>Thermoproteota</taxon>
        <taxon>Thermoprotei</taxon>
        <taxon>Fervidicoccales</taxon>
        <taxon>Fervidicoccaceae</taxon>
        <taxon>Fervidicoccus</taxon>
    </lineage>
</organism>
<dbReference type="HAMAP" id="MF_00329">
    <property type="entry name" value="Ribosomal_eL18"/>
    <property type="match status" value="1"/>
</dbReference>
<dbReference type="AlphaFoldDB" id="A0A7C1I472"/>
<accession>A0A7C1I472</accession>
<name>A0A7C1I472_9CREN</name>
<dbReference type="InterPro" id="IPR036227">
    <property type="entry name" value="Ribosomal_uL15/eL18_sf"/>
</dbReference>
<dbReference type="Pfam" id="PF17135">
    <property type="entry name" value="Ribosomal_L18"/>
    <property type="match status" value="1"/>
</dbReference>
<evidence type="ECO:0000256" key="1">
    <source>
        <dbReference type="ARBA" id="ARBA00022980"/>
    </source>
</evidence>
<dbReference type="EMBL" id="DSDY01000122">
    <property type="protein sequence ID" value="HDS10725.1"/>
    <property type="molecule type" value="Genomic_DNA"/>
</dbReference>
<protein>
    <recommendedName>
        <fullName evidence="3">Large ribosomal subunit protein eL18</fullName>
    </recommendedName>
</protein>
<dbReference type="Gene3D" id="3.100.10.10">
    <property type="match status" value="1"/>
</dbReference>